<dbReference type="OrthoDB" id="6428838at2759"/>
<sequence length="140" mass="15886">MSHMFILLFSLLLGILPVCLSDGDYLEACAEQEICHTPNGIVRAVQCVNMLSKKDMDIIYDIFPLRYPEAKDLTDVANTGCKNIKELAESIAFYFEEKDKMNVIYTAEENVKIMQSRSCLSLMITECQLKKALGVFKFGR</sequence>
<name>A0A8X6NPH5_NEPPI</name>
<evidence type="ECO:0000313" key="3">
    <source>
        <dbReference type="Proteomes" id="UP000887013"/>
    </source>
</evidence>
<accession>A0A8X6NPH5</accession>
<gene>
    <name evidence="2" type="primary">AVEN_101147_1</name>
    <name evidence="2" type="ORF">NPIL_30471</name>
</gene>
<dbReference type="EMBL" id="BMAW01060120">
    <property type="protein sequence ID" value="GFT24662.1"/>
    <property type="molecule type" value="Genomic_DNA"/>
</dbReference>
<evidence type="ECO:0000256" key="1">
    <source>
        <dbReference type="SAM" id="SignalP"/>
    </source>
</evidence>
<reference evidence="2" key="1">
    <citation type="submission" date="2020-08" db="EMBL/GenBank/DDBJ databases">
        <title>Multicomponent nature underlies the extraordinary mechanical properties of spider dragline silk.</title>
        <authorList>
            <person name="Kono N."/>
            <person name="Nakamura H."/>
            <person name="Mori M."/>
            <person name="Yoshida Y."/>
            <person name="Ohtoshi R."/>
            <person name="Malay A.D."/>
            <person name="Moran D.A.P."/>
            <person name="Tomita M."/>
            <person name="Numata K."/>
            <person name="Arakawa K."/>
        </authorList>
    </citation>
    <scope>NUCLEOTIDE SEQUENCE</scope>
</reference>
<protein>
    <submittedName>
        <fullName evidence="2">Uncharacterized protein</fullName>
    </submittedName>
</protein>
<dbReference type="AlphaFoldDB" id="A0A8X6NPH5"/>
<feature type="chain" id="PRO_5036464284" evidence="1">
    <location>
        <begin position="22"/>
        <end position="140"/>
    </location>
</feature>
<comment type="caution">
    <text evidence="2">The sequence shown here is derived from an EMBL/GenBank/DDBJ whole genome shotgun (WGS) entry which is preliminary data.</text>
</comment>
<evidence type="ECO:0000313" key="2">
    <source>
        <dbReference type="EMBL" id="GFT24662.1"/>
    </source>
</evidence>
<feature type="signal peptide" evidence="1">
    <location>
        <begin position="1"/>
        <end position="21"/>
    </location>
</feature>
<dbReference type="Proteomes" id="UP000887013">
    <property type="component" value="Unassembled WGS sequence"/>
</dbReference>
<proteinExistence type="predicted"/>
<keyword evidence="1" id="KW-0732">Signal</keyword>
<organism evidence="2 3">
    <name type="scientific">Nephila pilipes</name>
    <name type="common">Giant wood spider</name>
    <name type="synonym">Nephila maculata</name>
    <dbReference type="NCBI Taxonomy" id="299642"/>
    <lineage>
        <taxon>Eukaryota</taxon>
        <taxon>Metazoa</taxon>
        <taxon>Ecdysozoa</taxon>
        <taxon>Arthropoda</taxon>
        <taxon>Chelicerata</taxon>
        <taxon>Arachnida</taxon>
        <taxon>Araneae</taxon>
        <taxon>Araneomorphae</taxon>
        <taxon>Entelegynae</taxon>
        <taxon>Araneoidea</taxon>
        <taxon>Nephilidae</taxon>
        <taxon>Nephila</taxon>
    </lineage>
</organism>
<keyword evidence="3" id="KW-1185">Reference proteome</keyword>